<name>A0A4Y9VTA9_9PROT</name>
<evidence type="ECO:0000256" key="1">
    <source>
        <dbReference type="SAM" id="MobiDB-lite"/>
    </source>
</evidence>
<keyword evidence="3" id="KW-1185">Reference proteome</keyword>
<organism evidence="2 3">
    <name type="scientific">Methylotenera oryzisoli</name>
    <dbReference type="NCBI Taxonomy" id="2080758"/>
    <lineage>
        <taxon>Bacteria</taxon>
        <taxon>Pseudomonadati</taxon>
        <taxon>Pseudomonadota</taxon>
        <taxon>Betaproteobacteria</taxon>
        <taxon>Nitrosomonadales</taxon>
        <taxon>Methylophilaceae</taxon>
        <taxon>Methylotenera</taxon>
    </lineage>
</organism>
<dbReference type="RefSeq" id="WP_135276803.1">
    <property type="nucleotide sequence ID" value="NZ_PQVH01000006.1"/>
</dbReference>
<dbReference type="EMBL" id="PQVH01000006">
    <property type="protein sequence ID" value="TFW72260.1"/>
    <property type="molecule type" value="Genomic_DNA"/>
</dbReference>
<gene>
    <name evidence="2" type="ORF">C3Y98_03920</name>
</gene>
<sequence>MTNTPTQPSAELKSITGLNDQEYEALSAALAKMRAPQVETQAPQTKMLAAVRNQLQQRLNNPQLSEAERTKLTNDIADLDRKMNASQS</sequence>
<reference evidence="2 3" key="1">
    <citation type="submission" date="2018-02" db="EMBL/GenBank/DDBJ databases">
        <title>A novel lanthanide dependent methylotroph, Methylotenera sp. La3113.</title>
        <authorList>
            <person name="Lv H."/>
            <person name="Tani A."/>
        </authorList>
    </citation>
    <scope>NUCLEOTIDE SEQUENCE [LARGE SCALE GENOMIC DNA]</scope>
    <source>
        <strain evidence="2 3">La3113</strain>
    </source>
</reference>
<proteinExistence type="predicted"/>
<dbReference type="AlphaFoldDB" id="A0A4Y9VTA9"/>
<evidence type="ECO:0000313" key="3">
    <source>
        <dbReference type="Proteomes" id="UP000297706"/>
    </source>
</evidence>
<accession>A0A4Y9VTA9</accession>
<dbReference type="OrthoDB" id="8537491at2"/>
<protein>
    <submittedName>
        <fullName evidence="2">Uncharacterized protein</fullName>
    </submittedName>
</protein>
<feature type="region of interest" description="Disordered" evidence="1">
    <location>
        <begin position="59"/>
        <end position="88"/>
    </location>
</feature>
<feature type="compositionally biased region" description="Basic and acidic residues" evidence="1">
    <location>
        <begin position="66"/>
        <end position="88"/>
    </location>
</feature>
<evidence type="ECO:0000313" key="2">
    <source>
        <dbReference type="EMBL" id="TFW72260.1"/>
    </source>
</evidence>
<dbReference type="Proteomes" id="UP000297706">
    <property type="component" value="Unassembled WGS sequence"/>
</dbReference>
<comment type="caution">
    <text evidence="2">The sequence shown here is derived from an EMBL/GenBank/DDBJ whole genome shotgun (WGS) entry which is preliminary data.</text>
</comment>